<dbReference type="Proteomes" id="UP000694866">
    <property type="component" value="Unplaced"/>
</dbReference>
<keyword evidence="8" id="KW-1185">Reference proteome</keyword>
<comment type="subcellular location">
    <subcellularLocation>
        <location evidence="7">Cell membrane</location>
        <topology evidence="7">Multi-pass membrane protein</topology>
    </subcellularLocation>
    <subcellularLocation>
        <location evidence="1">Membrane</location>
        <topology evidence="1">Multi-pass membrane protein</topology>
    </subcellularLocation>
</comment>
<dbReference type="Pfam" id="PF04515">
    <property type="entry name" value="Choline_transpo"/>
    <property type="match status" value="1"/>
</dbReference>
<keyword evidence="3 7" id="KW-0812">Transmembrane</keyword>
<feature type="transmembrane region" description="Helical" evidence="7">
    <location>
        <begin position="264"/>
        <end position="287"/>
    </location>
</feature>
<dbReference type="PANTHER" id="PTHR12385">
    <property type="entry name" value="CHOLINE TRANSPORTER-LIKE (SLC FAMILY 44)"/>
    <property type="match status" value="1"/>
</dbReference>
<dbReference type="GO" id="GO:0022857">
    <property type="term" value="F:transmembrane transporter activity"/>
    <property type="evidence" value="ECO:0007669"/>
    <property type="project" value="UniProtKB-UniRule"/>
</dbReference>
<comment type="function">
    <text evidence="7">Choline transporter.</text>
</comment>
<dbReference type="InterPro" id="IPR007603">
    <property type="entry name" value="Choline_transptr-like"/>
</dbReference>
<dbReference type="RefSeq" id="XP_011311621.1">
    <property type="nucleotide sequence ID" value="XM_011313319.1"/>
</dbReference>
<evidence type="ECO:0000256" key="7">
    <source>
        <dbReference type="RuleBase" id="RU368066"/>
    </source>
</evidence>
<proteinExistence type="inferred from homology"/>
<feature type="transmembrane region" description="Helical" evidence="7">
    <location>
        <begin position="322"/>
        <end position="339"/>
    </location>
</feature>
<evidence type="ECO:0000256" key="3">
    <source>
        <dbReference type="ARBA" id="ARBA00022692"/>
    </source>
</evidence>
<keyword evidence="5 7" id="KW-0472">Membrane</keyword>
<feature type="transmembrane region" description="Helical" evidence="7">
    <location>
        <begin position="234"/>
        <end position="252"/>
    </location>
</feature>
<reference evidence="9" key="1">
    <citation type="submission" date="2025-08" db="UniProtKB">
        <authorList>
            <consortium name="RefSeq"/>
        </authorList>
    </citation>
    <scope>IDENTIFICATION</scope>
    <source>
        <strain evidence="9">USDA-PBARC FA_bdor</strain>
        <tissue evidence="9">Whole organism</tissue>
    </source>
</reference>
<feature type="transmembrane region" description="Helical" evidence="7">
    <location>
        <begin position="206"/>
        <end position="227"/>
    </location>
</feature>
<feature type="transmembrane region" description="Helical" evidence="7">
    <location>
        <begin position="560"/>
        <end position="584"/>
    </location>
</feature>
<feature type="transmembrane region" description="Helical" evidence="7">
    <location>
        <begin position="457"/>
        <end position="481"/>
    </location>
</feature>
<evidence type="ECO:0000256" key="4">
    <source>
        <dbReference type="ARBA" id="ARBA00022989"/>
    </source>
</evidence>
<keyword evidence="4 7" id="KW-1133">Transmembrane helix</keyword>
<evidence type="ECO:0000256" key="6">
    <source>
        <dbReference type="ARBA" id="ARBA00023180"/>
    </source>
</evidence>
<organism evidence="8 9">
    <name type="scientific">Fopius arisanus</name>
    <dbReference type="NCBI Taxonomy" id="64838"/>
    <lineage>
        <taxon>Eukaryota</taxon>
        <taxon>Metazoa</taxon>
        <taxon>Ecdysozoa</taxon>
        <taxon>Arthropoda</taxon>
        <taxon>Hexapoda</taxon>
        <taxon>Insecta</taxon>
        <taxon>Pterygota</taxon>
        <taxon>Neoptera</taxon>
        <taxon>Endopterygota</taxon>
        <taxon>Hymenoptera</taxon>
        <taxon>Apocrita</taxon>
        <taxon>Ichneumonoidea</taxon>
        <taxon>Braconidae</taxon>
        <taxon>Opiinae</taxon>
        <taxon>Fopius</taxon>
    </lineage>
</organism>
<gene>
    <name evidence="9" type="primary">LOC105271637</name>
</gene>
<dbReference type="PANTHER" id="PTHR12385:SF14">
    <property type="entry name" value="CHOLINE TRANSPORTER-LIKE 2"/>
    <property type="match status" value="1"/>
</dbReference>
<evidence type="ECO:0000313" key="9">
    <source>
        <dbReference type="RefSeq" id="XP_011311621.1"/>
    </source>
</evidence>
<evidence type="ECO:0000256" key="1">
    <source>
        <dbReference type="ARBA" id="ARBA00004141"/>
    </source>
</evidence>
<sequence length="655" mass="73672">MVVYDDKPLQHDPEFKGPLKNRSCTDIPCLLIFVAFITCWIAVGIFAVSSGDIETLLAPTDSEGRKCGVDSDVSNKSYLFFFDLTKCDITKKKCFTPQVCVEKCPSEFWIASATDSIENVRRKIICKPGVNLANKDYKDIVALIRVEACAAMEFQSKAIVHRCVPVNFLTNDKIGELIKGKLKEAEEIIGYMAFAQGIFDKFLSSYGSVLGIVCGGALICIIYIFLLKWLAMPCILVAIVGVCGLFGYLGYLSYQSYSETDSSVWLTITIILGSVAGIIALLTLCLWQRIYLACQLIKEASKAVMSTLCSLFFPILPWITHVLVLVYFFYIGFLLISIGNQKFAIEKPSNVTTDNCICPSYLNYNIGSPCDPEIFNSRCRENGEMCVSRVCHLQTVESPPHIIWMYFVHIIGGLWMYFFISALGEMALAATFATWYWTMNKNDVPFFTVTVSLWRTIRYHLGTVAFGSFLITICRFLRLLLEYIHRQASAQGGDLLGGCAKFIYRFLQCFLALLERFLKFMNGNAYIVCAIYGKGLCASAGDALSLLMRNILRVVVLNKIVDWLLFAGKILVTCTMMAISWWYYKEKEGDDEFFWVPTLLVGLGSYLVASVFFSVHAIAVDTIFLCCLEDSERHDGSAEKPYYMSRKVAKLLNLR</sequence>
<accession>A0A9R1U7B1</accession>
<evidence type="ECO:0000313" key="8">
    <source>
        <dbReference type="Proteomes" id="UP000694866"/>
    </source>
</evidence>
<dbReference type="AlphaFoldDB" id="A0A9R1U7B1"/>
<feature type="transmembrane region" description="Helical" evidence="7">
    <location>
        <begin position="414"/>
        <end position="437"/>
    </location>
</feature>
<dbReference type="KEGG" id="fas:105271637"/>
<feature type="transmembrane region" description="Helical" evidence="7">
    <location>
        <begin position="29"/>
        <end position="49"/>
    </location>
</feature>
<dbReference type="GO" id="GO:0005886">
    <property type="term" value="C:plasma membrane"/>
    <property type="evidence" value="ECO:0007669"/>
    <property type="project" value="UniProtKB-SubCell"/>
</dbReference>
<comment type="similarity">
    <text evidence="2 7">Belongs to the CTL (choline transporter-like) family.</text>
</comment>
<protein>
    <recommendedName>
        <fullName evidence="7">Choline transporter-like protein</fullName>
    </recommendedName>
</protein>
<evidence type="ECO:0000256" key="2">
    <source>
        <dbReference type="ARBA" id="ARBA00007168"/>
    </source>
</evidence>
<name>A0A9R1U7B1_9HYME</name>
<dbReference type="GeneID" id="105271637"/>
<dbReference type="OrthoDB" id="420519at2759"/>
<evidence type="ECO:0000256" key="5">
    <source>
        <dbReference type="ARBA" id="ARBA00023136"/>
    </source>
</evidence>
<feature type="transmembrane region" description="Helical" evidence="7">
    <location>
        <begin position="604"/>
        <end position="628"/>
    </location>
</feature>
<keyword evidence="6" id="KW-0325">Glycoprotein</keyword>